<dbReference type="Proteomes" id="UP000607397">
    <property type="component" value="Unassembled WGS sequence"/>
</dbReference>
<reference evidence="2" key="1">
    <citation type="submission" date="2019-12" db="EMBL/GenBank/DDBJ databases">
        <title>High-Quality draft genome sequences of three cyanobacteria isolated from the limestone walls of the Old Cathedral of Coimbra.</title>
        <authorList>
            <person name="Tiago I."/>
            <person name="Soares F."/>
            <person name="Portugal A."/>
        </authorList>
    </citation>
    <scope>NUCLEOTIDE SEQUENCE [LARGE SCALE GENOMIC DNA]</scope>
    <source>
        <strain evidence="2">C</strain>
    </source>
</reference>
<comment type="caution">
    <text evidence="2">The sequence shown here is derived from an EMBL/GenBank/DDBJ whole genome shotgun (WGS) entry which is preliminary data.</text>
</comment>
<gene>
    <name evidence="2" type="ORF">GS597_19100</name>
</gene>
<dbReference type="PANTHER" id="PTHR14087:SF7">
    <property type="entry name" value="THYMOCYTE NUCLEAR PROTEIN 1"/>
    <property type="match status" value="1"/>
</dbReference>
<dbReference type="InterPro" id="IPR002740">
    <property type="entry name" value="EVE_domain"/>
</dbReference>
<sequence>MNYWLMKTEPRVFSWQDLLAAPEQTTHWEGVRNYQARNLMRDRMSLGDGVLFYHSTVKPQVIVGIARVIRTAYPDFFAWDASSPYFDPKSSPENPRWVMVDIQAERSLQPVITREEVCQVPELAEMMLLQKGCRLSVQPVTPGEWQAILALRASS</sequence>
<dbReference type="Pfam" id="PF01878">
    <property type="entry name" value="EVE"/>
    <property type="match status" value="1"/>
</dbReference>
<evidence type="ECO:0000313" key="2">
    <source>
        <dbReference type="EMBL" id="NCJ08577.1"/>
    </source>
</evidence>
<name>A0A8K2A2C2_9CYAN</name>
<protein>
    <submittedName>
        <fullName evidence="2">EVE domain-containing protein</fullName>
    </submittedName>
</protein>
<dbReference type="Gene3D" id="3.10.590.10">
    <property type="entry name" value="ph1033 like domains"/>
    <property type="match status" value="1"/>
</dbReference>
<dbReference type="PANTHER" id="PTHR14087">
    <property type="entry name" value="THYMOCYTE NUCLEAR PROTEIN 1"/>
    <property type="match status" value="1"/>
</dbReference>
<evidence type="ECO:0000259" key="1">
    <source>
        <dbReference type="Pfam" id="PF01878"/>
    </source>
</evidence>
<dbReference type="EMBL" id="WVIC01000058">
    <property type="protein sequence ID" value="NCJ08577.1"/>
    <property type="molecule type" value="Genomic_DNA"/>
</dbReference>
<dbReference type="InterPro" id="IPR052181">
    <property type="entry name" value="5hmC_binding"/>
</dbReference>
<dbReference type="AlphaFoldDB" id="A0A8K2A2C2"/>
<feature type="domain" description="EVE" evidence="1">
    <location>
        <begin position="2"/>
        <end position="150"/>
    </location>
</feature>
<dbReference type="CDD" id="cd21133">
    <property type="entry name" value="EVE"/>
    <property type="match status" value="1"/>
</dbReference>
<evidence type="ECO:0000313" key="3">
    <source>
        <dbReference type="Proteomes" id="UP000607397"/>
    </source>
</evidence>
<accession>A0A8K2A2C2</accession>
<proteinExistence type="predicted"/>
<dbReference type="InterPro" id="IPR047197">
    <property type="entry name" value="THYN1-like_EVE"/>
</dbReference>
<keyword evidence="3" id="KW-1185">Reference proteome</keyword>
<dbReference type="SUPFAM" id="SSF88697">
    <property type="entry name" value="PUA domain-like"/>
    <property type="match status" value="1"/>
</dbReference>
<organism evidence="2 3">
    <name type="scientific">Petrachloros mirabilis ULC683</name>
    <dbReference type="NCBI Taxonomy" id="2781853"/>
    <lineage>
        <taxon>Bacteria</taxon>
        <taxon>Bacillati</taxon>
        <taxon>Cyanobacteriota</taxon>
        <taxon>Cyanophyceae</taxon>
        <taxon>Synechococcales</taxon>
        <taxon>Petrachlorosaceae</taxon>
        <taxon>Petrachloros</taxon>
        <taxon>Petrachloros mirabilis</taxon>
    </lineage>
</organism>
<dbReference type="InterPro" id="IPR015947">
    <property type="entry name" value="PUA-like_sf"/>
</dbReference>